<evidence type="ECO:0000256" key="2">
    <source>
        <dbReference type="ARBA" id="ARBA00004922"/>
    </source>
</evidence>
<evidence type="ECO:0000256" key="1">
    <source>
        <dbReference type="ARBA" id="ARBA00004323"/>
    </source>
</evidence>
<sequence>MPPTLHTYRLRKKICLKSGIFFIIVLLTFAYLSHSGIASIVLGYLKIWLPEQPRQEMAQTKPAGNFNPVTAPEPNIDTIVGTFPWLGRLNSISSKLIALRELKKMGYEAAESHSFKSPYIITPVVSSKITGLNFHSGGFKSCNPSGKKKKRIACFNCPDWMDDSAMKRNRDFQACPCPSCEYIGGRKEMASADVVLFFVGMLGKERPPPRPTGQIWVMASMESPPYFGYPQNYQPWRDVFNWTLTYRTDSDWFRSYGPLVWRDKDLLLTDDHYLSLARGKTRDVAWFVSHCPVQSRRLEYVRQLQKYINVDIYGKCGNLSCPRSQFHQCQDMLKTYRFYLSFENSFCQDYVSEKLLLLYKQRSHVIPVVRGGFDYDRYLPPDTVINAAHFRSARELGVYLKELGSNPDRYAKVLKEVDKLTGLGHYIDWCDICEKINTVTASKKIPDIKAWSNEGKCHPPKDV</sequence>
<keyword evidence="8 12" id="KW-1133">Transmembrane helix</keyword>
<dbReference type="InterPro" id="IPR038577">
    <property type="entry name" value="GT10-like_C_sf"/>
</dbReference>
<dbReference type="InterPro" id="IPR001503">
    <property type="entry name" value="Glyco_trans_10"/>
</dbReference>
<evidence type="ECO:0000256" key="7">
    <source>
        <dbReference type="ARBA" id="ARBA00022968"/>
    </source>
</evidence>
<comment type="similarity">
    <text evidence="3 12">Belongs to the glycosyltransferase 10 family.</text>
</comment>
<evidence type="ECO:0000256" key="10">
    <source>
        <dbReference type="ARBA" id="ARBA00023136"/>
    </source>
</evidence>
<evidence type="ECO:0000259" key="13">
    <source>
        <dbReference type="Pfam" id="PF00852"/>
    </source>
</evidence>
<dbReference type="Proteomes" id="UP000694888">
    <property type="component" value="Unplaced"/>
</dbReference>
<dbReference type="PANTHER" id="PTHR48438">
    <property type="entry name" value="ALPHA-(1,3)-FUCOSYLTRANSFERASE C-RELATED"/>
    <property type="match status" value="1"/>
</dbReference>
<evidence type="ECO:0000256" key="6">
    <source>
        <dbReference type="ARBA" id="ARBA00022692"/>
    </source>
</evidence>
<keyword evidence="5 12" id="KW-0808">Transferase</keyword>
<evidence type="ECO:0000256" key="3">
    <source>
        <dbReference type="ARBA" id="ARBA00008919"/>
    </source>
</evidence>
<evidence type="ECO:0000313" key="16">
    <source>
        <dbReference type="RefSeq" id="XP_005111101.1"/>
    </source>
</evidence>
<proteinExistence type="inferred from homology"/>
<evidence type="ECO:0000256" key="8">
    <source>
        <dbReference type="ARBA" id="ARBA00022989"/>
    </source>
</evidence>
<evidence type="ECO:0000313" key="15">
    <source>
        <dbReference type="Proteomes" id="UP000694888"/>
    </source>
</evidence>
<dbReference type="Pfam" id="PF00852">
    <property type="entry name" value="Glyco_transf_10"/>
    <property type="match status" value="1"/>
</dbReference>
<dbReference type="GeneID" id="101860134"/>
<dbReference type="Gene3D" id="3.40.50.11660">
    <property type="entry name" value="Glycosyl transferase family 10, C-terminal domain"/>
    <property type="match status" value="1"/>
</dbReference>
<feature type="transmembrane region" description="Helical" evidence="12">
    <location>
        <begin position="20"/>
        <end position="45"/>
    </location>
</feature>
<comment type="subcellular location">
    <subcellularLocation>
        <location evidence="1">Golgi apparatus membrane</location>
        <topology evidence="1">Single-pass type II membrane protein</topology>
    </subcellularLocation>
    <subcellularLocation>
        <location evidence="12">Golgi apparatus</location>
        <location evidence="12">Golgi stack membrane</location>
        <topology evidence="12">Single-pass type II membrane protein</topology>
    </subcellularLocation>
</comment>
<keyword evidence="6 12" id="KW-0812">Transmembrane</keyword>
<feature type="domain" description="Fucosyltransferase C-terminal" evidence="13">
    <location>
        <begin position="279"/>
        <end position="451"/>
    </location>
</feature>
<evidence type="ECO:0000256" key="11">
    <source>
        <dbReference type="ARBA" id="ARBA00023180"/>
    </source>
</evidence>
<protein>
    <recommendedName>
        <fullName evidence="12">Fucosyltransferase</fullName>
        <ecNumber evidence="12">2.4.1.-</ecNumber>
    </recommendedName>
</protein>
<gene>
    <name evidence="16" type="primary">LOC101860134</name>
</gene>
<dbReference type="InterPro" id="IPR031481">
    <property type="entry name" value="Glyco_tran_10_N"/>
</dbReference>
<dbReference type="EC" id="2.4.1.-" evidence="12"/>
<evidence type="ECO:0000256" key="4">
    <source>
        <dbReference type="ARBA" id="ARBA00022676"/>
    </source>
</evidence>
<organism evidence="15 16">
    <name type="scientific">Aplysia californica</name>
    <name type="common">California sea hare</name>
    <dbReference type="NCBI Taxonomy" id="6500"/>
    <lineage>
        <taxon>Eukaryota</taxon>
        <taxon>Metazoa</taxon>
        <taxon>Spiralia</taxon>
        <taxon>Lophotrochozoa</taxon>
        <taxon>Mollusca</taxon>
        <taxon>Gastropoda</taxon>
        <taxon>Heterobranchia</taxon>
        <taxon>Euthyneura</taxon>
        <taxon>Tectipleura</taxon>
        <taxon>Aplysiida</taxon>
        <taxon>Aplysioidea</taxon>
        <taxon>Aplysiidae</taxon>
        <taxon>Aplysia</taxon>
    </lineage>
</organism>
<evidence type="ECO:0000256" key="12">
    <source>
        <dbReference type="RuleBase" id="RU003832"/>
    </source>
</evidence>
<evidence type="ECO:0000259" key="14">
    <source>
        <dbReference type="Pfam" id="PF17039"/>
    </source>
</evidence>
<keyword evidence="4 12" id="KW-0328">Glycosyltransferase</keyword>
<name>A0ABM0K875_APLCA</name>
<dbReference type="SUPFAM" id="SSF53756">
    <property type="entry name" value="UDP-Glycosyltransferase/glycogen phosphorylase"/>
    <property type="match status" value="1"/>
</dbReference>
<evidence type="ECO:0000256" key="9">
    <source>
        <dbReference type="ARBA" id="ARBA00023034"/>
    </source>
</evidence>
<dbReference type="InterPro" id="IPR055270">
    <property type="entry name" value="Glyco_tran_10_C"/>
</dbReference>
<keyword evidence="11" id="KW-0325">Glycoprotein</keyword>
<dbReference type="PANTHER" id="PTHR48438:SF1">
    <property type="entry name" value="ALPHA-(1,3)-FUCOSYLTRANSFERASE C-RELATED"/>
    <property type="match status" value="1"/>
</dbReference>
<feature type="domain" description="Fucosyltransferase N-terminal" evidence="14">
    <location>
        <begin position="167"/>
        <end position="257"/>
    </location>
</feature>
<reference evidence="16" key="1">
    <citation type="submission" date="2025-08" db="UniProtKB">
        <authorList>
            <consortium name="RefSeq"/>
        </authorList>
    </citation>
    <scope>IDENTIFICATION</scope>
</reference>
<keyword evidence="9 12" id="KW-0333">Golgi apparatus</keyword>
<comment type="pathway">
    <text evidence="2">Protein modification; protein glycosylation.</text>
</comment>
<dbReference type="RefSeq" id="XP_005111101.1">
    <property type="nucleotide sequence ID" value="XM_005111044.3"/>
</dbReference>
<accession>A0ABM0K875</accession>
<keyword evidence="10 12" id="KW-0472">Membrane</keyword>
<keyword evidence="15" id="KW-1185">Reference proteome</keyword>
<evidence type="ECO:0000256" key="5">
    <source>
        <dbReference type="ARBA" id="ARBA00022679"/>
    </source>
</evidence>
<dbReference type="Pfam" id="PF17039">
    <property type="entry name" value="Glyco_tran_10_N"/>
    <property type="match status" value="1"/>
</dbReference>
<keyword evidence="7" id="KW-0735">Signal-anchor</keyword>